<dbReference type="Proteomes" id="UP000294933">
    <property type="component" value="Unassembled WGS sequence"/>
</dbReference>
<name>A0A4Y7Q460_9AGAM</name>
<evidence type="ECO:0000313" key="2">
    <source>
        <dbReference type="Proteomes" id="UP000294933"/>
    </source>
</evidence>
<accession>A0A4Y7Q460</accession>
<organism evidence="1 2">
    <name type="scientific">Rickenella mellea</name>
    <dbReference type="NCBI Taxonomy" id="50990"/>
    <lineage>
        <taxon>Eukaryota</taxon>
        <taxon>Fungi</taxon>
        <taxon>Dikarya</taxon>
        <taxon>Basidiomycota</taxon>
        <taxon>Agaricomycotina</taxon>
        <taxon>Agaricomycetes</taxon>
        <taxon>Hymenochaetales</taxon>
        <taxon>Rickenellaceae</taxon>
        <taxon>Rickenella</taxon>
    </lineage>
</organism>
<reference evidence="1 2" key="1">
    <citation type="submission" date="2018-06" db="EMBL/GenBank/DDBJ databases">
        <title>A transcriptomic atlas of mushroom development highlights an independent origin of complex multicellularity.</title>
        <authorList>
            <consortium name="DOE Joint Genome Institute"/>
            <person name="Krizsan K."/>
            <person name="Almasi E."/>
            <person name="Merenyi Z."/>
            <person name="Sahu N."/>
            <person name="Viragh M."/>
            <person name="Koszo T."/>
            <person name="Mondo S."/>
            <person name="Kiss B."/>
            <person name="Balint B."/>
            <person name="Kues U."/>
            <person name="Barry K."/>
            <person name="Hegedus J.C."/>
            <person name="Henrissat B."/>
            <person name="Johnson J."/>
            <person name="Lipzen A."/>
            <person name="Ohm R."/>
            <person name="Nagy I."/>
            <person name="Pangilinan J."/>
            <person name="Yan J."/>
            <person name="Xiong Y."/>
            <person name="Grigoriev I.V."/>
            <person name="Hibbett D.S."/>
            <person name="Nagy L.G."/>
        </authorList>
    </citation>
    <scope>NUCLEOTIDE SEQUENCE [LARGE SCALE GENOMIC DNA]</scope>
    <source>
        <strain evidence="1 2">SZMC22713</strain>
    </source>
</reference>
<dbReference type="EMBL" id="ML170175">
    <property type="protein sequence ID" value="TDL22374.1"/>
    <property type="molecule type" value="Genomic_DNA"/>
</dbReference>
<evidence type="ECO:0000313" key="1">
    <source>
        <dbReference type="EMBL" id="TDL22374.1"/>
    </source>
</evidence>
<proteinExistence type="predicted"/>
<gene>
    <name evidence="1" type="ORF">BD410DRAFT_258622</name>
</gene>
<dbReference type="VEuPathDB" id="FungiDB:BD410DRAFT_258622"/>
<sequence>MSESTNARGRWPYGFKDGEIGWAMGDNYKWRKVKVVGTAYFDHASPWDTQKPRLLQVHSAPPLDPYHNRRHTCEATNMLAHKRDWRNARVIDSKFVGQTKAQYIFYTTTWTTEGGITSFAPFSPQLGQLRKDTPSIRRMIQMSNSESVARGSGGIPALPQKLASITKDITRYSLKRKTWVNSQYM</sequence>
<keyword evidence="2" id="KW-1185">Reference proteome</keyword>
<dbReference type="AlphaFoldDB" id="A0A4Y7Q460"/>
<protein>
    <submittedName>
        <fullName evidence="1">Uncharacterized protein</fullName>
    </submittedName>
</protein>